<sequence length="187" mass="21470">MIDKNEKKTINWRRRTVKSAYFISNVFLPLSEVRYTASKIGPSLLKNIKRVKYLRPSFQLNRKLQQPILSFDEAVIASSMTIETLKQCFLRRKKLCLSLATIPPLLAISIIFVVLFNGIYTPLLLIKTLVLTLALLSLAALPFFQALICSWRLWQLSQRRASPIERGGLSDFLAENSWIKTTLSLRQ</sequence>
<feature type="transmembrane region" description="Helical" evidence="1">
    <location>
        <begin position="128"/>
        <end position="154"/>
    </location>
</feature>
<name>A0A1I3V452_9GAMM</name>
<dbReference type="NCBIfam" id="NF033887">
    <property type="entry name" value="conj_TraX"/>
    <property type="match status" value="1"/>
</dbReference>
<keyword evidence="1" id="KW-0472">Membrane</keyword>
<dbReference type="InterPro" id="IPR049599">
    <property type="entry name" value="TraX-like"/>
</dbReference>
<keyword evidence="1" id="KW-1133">Transmembrane helix</keyword>
<dbReference type="AlphaFoldDB" id="A0A1I3V452"/>
<proteinExistence type="predicted"/>
<evidence type="ECO:0000313" key="5">
    <source>
        <dbReference type="Proteomes" id="UP000224607"/>
    </source>
</evidence>
<dbReference type="STRING" id="351675.SAMN05421680_11957"/>
<evidence type="ECO:0008006" key="6">
    <source>
        <dbReference type="Google" id="ProtNLM"/>
    </source>
</evidence>
<feature type="transmembrane region" description="Helical" evidence="1">
    <location>
        <begin position="95"/>
        <end position="116"/>
    </location>
</feature>
<organism evidence="3 4">
    <name type="scientific">Xenorhabdus mauleonii</name>
    <dbReference type="NCBI Taxonomy" id="351675"/>
    <lineage>
        <taxon>Bacteria</taxon>
        <taxon>Pseudomonadati</taxon>
        <taxon>Pseudomonadota</taxon>
        <taxon>Gammaproteobacteria</taxon>
        <taxon>Enterobacterales</taxon>
        <taxon>Morganellaceae</taxon>
        <taxon>Xenorhabdus</taxon>
    </lineage>
</organism>
<dbReference type="OrthoDB" id="6638409at2"/>
<evidence type="ECO:0000313" key="2">
    <source>
        <dbReference type="EMBL" id="PHM37635.1"/>
    </source>
</evidence>
<evidence type="ECO:0000313" key="4">
    <source>
        <dbReference type="Proteomes" id="UP000198919"/>
    </source>
</evidence>
<gene>
    <name evidence="3" type="ORF">SAMN05421680_11957</name>
    <name evidence="2" type="ORF">Xmau_03853</name>
</gene>
<evidence type="ECO:0000313" key="3">
    <source>
        <dbReference type="EMBL" id="SFJ90424.1"/>
    </source>
</evidence>
<keyword evidence="1" id="KW-0812">Transmembrane</keyword>
<dbReference type="Proteomes" id="UP000198919">
    <property type="component" value="Unassembled WGS sequence"/>
</dbReference>
<evidence type="ECO:0000256" key="1">
    <source>
        <dbReference type="SAM" id="Phobius"/>
    </source>
</evidence>
<reference evidence="4" key="2">
    <citation type="submission" date="2016-10" db="EMBL/GenBank/DDBJ databases">
        <authorList>
            <person name="Varghese N."/>
            <person name="Submissions S."/>
        </authorList>
    </citation>
    <scope>NUCLEOTIDE SEQUENCE [LARGE SCALE GENOMIC DNA]</scope>
    <source>
        <strain evidence="4">DSM 17908</strain>
    </source>
</reference>
<dbReference type="RefSeq" id="WP_092512816.1">
    <property type="nucleotide sequence ID" value="NZ_CAWNQB010000013.1"/>
</dbReference>
<accession>A0A1I3V452</accession>
<dbReference type="Proteomes" id="UP000224607">
    <property type="component" value="Unassembled WGS sequence"/>
</dbReference>
<keyword evidence="5" id="KW-1185">Reference proteome</keyword>
<reference evidence="3" key="1">
    <citation type="submission" date="2016-10" db="EMBL/GenBank/DDBJ databases">
        <authorList>
            <person name="de Groot N.N."/>
        </authorList>
    </citation>
    <scope>NUCLEOTIDE SEQUENCE [LARGE SCALE GENOMIC DNA]</scope>
    <source>
        <strain evidence="3">DSM 17908</strain>
    </source>
</reference>
<dbReference type="EMBL" id="NITY01000020">
    <property type="protein sequence ID" value="PHM37635.1"/>
    <property type="molecule type" value="Genomic_DNA"/>
</dbReference>
<dbReference type="EMBL" id="FORG01000019">
    <property type="protein sequence ID" value="SFJ90424.1"/>
    <property type="molecule type" value="Genomic_DNA"/>
</dbReference>
<protein>
    <recommendedName>
        <fullName evidence="6">TraX protein</fullName>
    </recommendedName>
</protein>
<reference evidence="2 5" key="3">
    <citation type="journal article" date="2017" name="Nat. Microbiol.">
        <title>Natural product diversity associated with the nematode symbionts Photorhabdus and Xenorhabdus.</title>
        <authorList>
            <person name="Tobias N.J."/>
            <person name="Wolff H."/>
            <person name="Djahanschiri B."/>
            <person name="Grundmann F."/>
            <person name="Kronenwerth M."/>
            <person name="Shi Y.M."/>
            <person name="Simonyi S."/>
            <person name="Grun P."/>
            <person name="Shapiro-Ilan D."/>
            <person name="Pidot S.J."/>
            <person name="Stinear T.P."/>
            <person name="Ebersberger I."/>
            <person name="Bode H.B."/>
        </authorList>
    </citation>
    <scope>NUCLEOTIDE SEQUENCE [LARGE SCALE GENOMIC DNA]</scope>
    <source>
        <strain evidence="2 5">DSM 17908</strain>
    </source>
</reference>